<evidence type="ECO:0000259" key="6">
    <source>
        <dbReference type="PROSITE" id="PS50113"/>
    </source>
</evidence>
<dbReference type="EMBL" id="LHXJ01000156">
    <property type="protein sequence ID" value="KXA88496.1"/>
    <property type="molecule type" value="Genomic_DNA"/>
</dbReference>
<comment type="catalytic activity">
    <reaction evidence="1">
        <text>ATP + protein L-histidine = ADP + protein N-phospho-L-histidine.</text>
        <dbReference type="EC" id="2.7.13.3"/>
    </reaction>
</comment>
<evidence type="ECO:0000256" key="5">
    <source>
        <dbReference type="ARBA" id="ARBA00022777"/>
    </source>
</evidence>
<dbReference type="SUPFAM" id="SSF55785">
    <property type="entry name" value="PYP-like sensor domain (PAS domain)"/>
    <property type="match status" value="1"/>
</dbReference>
<evidence type="ECO:0000256" key="2">
    <source>
        <dbReference type="ARBA" id="ARBA00012438"/>
    </source>
</evidence>
<dbReference type="GO" id="GO:0004673">
    <property type="term" value="F:protein histidine kinase activity"/>
    <property type="evidence" value="ECO:0007669"/>
    <property type="project" value="UniProtKB-EC"/>
</dbReference>
<evidence type="ECO:0000256" key="4">
    <source>
        <dbReference type="ARBA" id="ARBA00022679"/>
    </source>
</evidence>
<accession>A0A133U2T9</accession>
<keyword evidence="5" id="KW-0418">Kinase</keyword>
<dbReference type="InterPro" id="IPR052162">
    <property type="entry name" value="Sensor_kinase/Photoreceptor"/>
</dbReference>
<dbReference type="NCBIfam" id="TIGR00229">
    <property type="entry name" value="sensory_box"/>
    <property type="match status" value="1"/>
</dbReference>
<dbReference type="Gene3D" id="3.30.450.20">
    <property type="entry name" value="PAS domain"/>
    <property type="match status" value="1"/>
</dbReference>
<feature type="domain" description="PAC" evidence="6">
    <location>
        <begin position="32"/>
        <end position="86"/>
    </location>
</feature>
<dbReference type="Gene3D" id="3.30.565.10">
    <property type="entry name" value="Histidine kinase-like ATPase, C-terminal domain"/>
    <property type="match status" value="1"/>
</dbReference>
<dbReference type="PANTHER" id="PTHR43304:SF1">
    <property type="entry name" value="PAC DOMAIN-CONTAINING PROTEIN"/>
    <property type="match status" value="1"/>
</dbReference>
<dbReference type="PANTHER" id="PTHR43304">
    <property type="entry name" value="PHYTOCHROME-LIKE PROTEIN CPH1"/>
    <property type="match status" value="1"/>
</dbReference>
<keyword evidence="3" id="KW-0597">Phosphoprotein</keyword>
<gene>
    <name evidence="7" type="ORF">AKJ57_06855</name>
</gene>
<sequence>MKSSQAEELGVECEERAREYYEDEERIMQSGEPIVGKVEKVITDGEVRWNSTTKVPLFDEGGNVTGFAGINRDITERKEAEERAKFPHSLLRHDVRNKAQVALGYLNIIIDSDSLEEIKEIAERSIKALDAGNDLIEKVGMLRKIDRGREVGKIDLDGRIRKAVKKNEDAASEEGMEIDYDGIEAEVQGSPLLEECFSNLIENSIKHSGGERIRITGREEEDTVRISVED</sequence>
<dbReference type="PROSITE" id="PS50113">
    <property type="entry name" value="PAC"/>
    <property type="match status" value="1"/>
</dbReference>
<name>A0A133U2T9_9EURY</name>
<protein>
    <recommendedName>
        <fullName evidence="2">histidine kinase</fullName>
        <ecNumber evidence="2">2.7.13.3</ecNumber>
    </recommendedName>
</protein>
<evidence type="ECO:0000313" key="7">
    <source>
        <dbReference type="EMBL" id="KXA88496.1"/>
    </source>
</evidence>
<proteinExistence type="predicted"/>
<dbReference type="InterPro" id="IPR000700">
    <property type="entry name" value="PAS-assoc_C"/>
</dbReference>
<evidence type="ECO:0000313" key="8">
    <source>
        <dbReference type="Proteomes" id="UP000070163"/>
    </source>
</evidence>
<dbReference type="SUPFAM" id="SSF55874">
    <property type="entry name" value="ATPase domain of HSP90 chaperone/DNA topoisomerase II/histidine kinase"/>
    <property type="match status" value="1"/>
</dbReference>
<dbReference type="Proteomes" id="UP000070163">
    <property type="component" value="Unassembled WGS sequence"/>
</dbReference>
<evidence type="ECO:0000256" key="1">
    <source>
        <dbReference type="ARBA" id="ARBA00000085"/>
    </source>
</evidence>
<feature type="non-terminal residue" evidence="7">
    <location>
        <position position="230"/>
    </location>
</feature>
<organism evidence="7 8">
    <name type="scientific">candidate division MSBL1 archaeon SCGC-AAA259A05</name>
    <dbReference type="NCBI Taxonomy" id="1698259"/>
    <lineage>
        <taxon>Archaea</taxon>
        <taxon>Methanobacteriati</taxon>
        <taxon>Methanobacteriota</taxon>
        <taxon>candidate division MSBL1</taxon>
    </lineage>
</organism>
<dbReference type="InterPro" id="IPR035965">
    <property type="entry name" value="PAS-like_dom_sf"/>
</dbReference>
<dbReference type="InterPro" id="IPR000014">
    <property type="entry name" value="PAS"/>
</dbReference>
<dbReference type="Pfam" id="PF08448">
    <property type="entry name" value="PAS_4"/>
    <property type="match status" value="1"/>
</dbReference>
<dbReference type="EC" id="2.7.13.3" evidence="2"/>
<keyword evidence="4" id="KW-0808">Transferase</keyword>
<reference evidence="7 8" key="1">
    <citation type="journal article" date="2016" name="Sci. Rep.">
        <title>Metabolic traits of an uncultured archaeal lineage -MSBL1- from brine pools of the Red Sea.</title>
        <authorList>
            <person name="Mwirichia R."/>
            <person name="Alam I."/>
            <person name="Rashid M."/>
            <person name="Vinu M."/>
            <person name="Ba-Alawi W."/>
            <person name="Anthony Kamau A."/>
            <person name="Kamanda Ngugi D."/>
            <person name="Goker M."/>
            <person name="Klenk H.P."/>
            <person name="Bajic V."/>
            <person name="Stingl U."/>
        </authorList>
    </citation>
    <scope>NUCLEOTIDE SEQUENCE [LARGE SCALE GENOMIC DNA]</scope>
    <source>
        <strain evidence="7">SCGC-AAA259A05</strain>
    </source>
</reference>
<dbReference type="InterPro" id="IPR013656">
    <property type="entry name" value="PAS_4"/>
</dbReference>
<dbReference type="InterPro" id="IPR036890">
    <property type="entry name" value="HATPase_C_sf"/>
</dbReference>
<keyword evidence="8" id="KW-1185">Reference proteome</keyword>
<evidence type="ECO:0000256" key="3">
    <source>
        <dbReference type="ARBA" id="ARBA00022553"/>
    </source>
</evidence>
<dbReference type="AlphaFoldDB" id="A0A133U2T9"/>
<comment type="caution">
    <text evidence="7">The sequence shown here is derived from an EMBL/GenBank/DDBJ whole genome shotgun (WGS) entry which is preliminary data.</text>
</comment>